<name>A0ACC2BVE4_DIPCM</name>
<dbReference type="EMBL" id="CM055104">
    <property type="protein sequence ID" value="KAJ7533742.1"/>
    <property type="molecule type" value="Genomic_DNA"/>
</dbReference>
<accession>A0ACC2BVE4</accession>
<proteinExistence type="predicted"/>
<evidence type="ECO:0000313" key="1">
    <source>
        <dbReference type="EMBL" id="KAJ7533742.1"/>
    </source>
</evidence>
<sequence>MSCTLNSVFLQLSARCGWRNGASGQHSASFVDVEQAPDETAESLQTAGLNRLILDSLPTFVFSKKMAFEAAECSVCLSEFQENEKGRLLPKCNHRFHTECIDMWFHTNSTCPLCRACVGVEESLYFFPYVDEEMGFSVSSTSSAGNDSSLANTTSEAPWLDRSLFCKAFAFDKHKMTAFLQQQGFRFSPWRQPAAAAPNLRKSLQLPVNVLFHKFASNSLPHGLLLPL</sequence>
<keyword evidence="2" id="KW-1185">Reference proteome</keyword>
<protein>
    <submittedName>
        <fullName evidence="1">Uncharacterized protein</fullName>
    </submittedName>
</protein>
<reference evidence="2" key="1">
    <citation type="journal article" date="2024" name="Proc. Natl. Acad. Sci. U.S.A.">
        <title>Extraordinary preservation of gene collinearity over three hundred million years revealed in homosporous lycophytes.</title>
        <authorList>
            <person name="Li C."/>
            <person name="Wickell D."/>
            <person name="Kuo L.Y."/>
            <person name="Chen X."/>
            <person name="Nie B."/>
            <person name="Liao X."/>
            <person name="Peng D."/>
            <person name="Ji J."/>
            <person name="Jenkins J."/>
            <person name="Williams M."/>
            <person name="Shu S."/>
            <person name="Plott C."/>
            <person name="Barry K."/>
            <person name="Rajasekar S."/>
            <person name="Grimwood J."/>
            <person name="Han X."/>
            <person name="Sun S."/>
            <person name="Hou Z."/>
            <person name="He W."/>
            <person name="Dai G."/>
            <person name="Sun C."/>
            <person name="Schmutz J."/>
            <person name="Leebens-Mack J.H."/>
            <person name="Li F.W."/>
            <person name="Wang L."/>
        </authorList>
    </citation>
    <scope>NUCLEOTIDE SEQUENCE [LARGE SCALE GENOMIC DNA]</scope>
    <source>
        <strain evidence="2">cv. PW_Plant_1</strain>
    </source>
</reference>
<comment type="caution">
    <text evidence="1">The sequence shown here is derived from an EMBL/GenBank/DDBJ whole genome shotgun (WGS) entry which is preliminary data.</text>
</comment>
<organism evidence="1 2">
    <name type="scientific">Diphasiastrum complanatum</name>
    <name type="common">Issler's clubmoss</name>
    <name type="synonym">Lycopodium complanatum</name>
    <dbReference type="NCBI Taxonomy" id="34168"/>
    <lineage>
        <taxon>Eukaryota</taxon>
        <taxon>Viridiplantae</taxon>
        <taxon>Streptophyta</taxon>
        <taxon>Embryophyta</taxon>
        <taxon>Tracheophyta</taxon>
        <taxon>Lycopodiopsida</taxon>
        <taxon>Lycopodiales</taxon>
        <taxon>Lycopodiaceae</taxon>
        <taxon>Lycopodioideae</taxon>
        <taxon>Diphasiastrum</taxon>
    </lineage>
</organism>
<gene>
    <name evidence="1" type="ORF">O6H91_13G062300</name>
</gene>
<evidence type="ECO:0000313" key="2">
    <source>
        <dbReference type="Proteomes" id="UP001162992"/>
    </source>
</evidence>
<dbReference type="Proteomes" id="UP001162992">
    <property type="component" value="Chromosome 13"/>
</dbReference>